<feature type="compositionally biased region" description="Polar residues" evidence="1">
    <location>
        <begin position="415"/>
        <end position="424"/>
    </location>
</feature>
<evidence type="ECO:0000256" key="1">
    <source>
        <dbReference type="SAM" id="MobiDB-lite"/>
    </source>
</evidence>
<dbReference type="EMBL" id="ML178816">
    <property type="protein sequence ID" value="TFL05643.1"/>
    <property type="molecule type" value="Genomic_DNA"/>
</dbReference>
<feature type="compositionally biased region" description="Low complexity" evidence="1">
    <location>
        <begin position="329"/>
        <end position="340"/>
    </location>
</feature>
<dbReference type="OrthoDB" id="2536714at2759"/>
<evidence type="ECO:0000313" key="3">
    <source>
        <dbReference type="Proteomes" id="UP000305067"/>
    </source>
</evidence>
<feature type="region of interest" description="Disordered" evidence="1">
    <location>
        <begin position="476"/>
        <end position="529"/>
    </location>
</feature>
<organism evidence="2 3">
    <name type="scientific">Pterulicium gracile</name>
    <dbReference type="NCBI Taxonomy" id="1884261"/>
    <lineage>
        <taxon>Eukaryota</taxon>
        <taxon>Fungi</taxon>
        <taxon>Dikarya</taxon>
        <taxon>Basidiomycota</taxon>
        <taxon>Agaricomycotina</taxon>
        <taxon>Agaricomycetes</taxon>
        <taxon>Agaricomycetidae</taxon>
        <taxon>Agaricales</taxon>
        <taxon>Pleurotineae</taxon>
        <taxon>Pterulaceae</taxon>
        <taxon>Pterulicium</taxon>
    </lineage>
</organism>
<keyword evidence="3" id="KW-1185">Reference proteome</keyword>
<feature type="region of interest" description="Disordered" evidence="1">
    <location>
        <begin position="375"/>
        <end position="452"/>
    </location>
</feature>
<evidence type="ECO:0000313" key="2">
    <source>
        <dbReference type="EMBL" id="TFL05643.1"/>
    </source>
</evidence>
<proteinExistence type="predicted"/>
<feature type="region of interest" description="Disordered" evidence="1">
    <location>
        <begin position="64"/>
        <end position="94"/>
    </location>
</feature>
<feature type="region of interest" description="Disordered" evidence="1">
    <location>
        <begin position="161"/>
        <end position="180"/>
    </location>
</feature>
<feature type="region of interest" description="Disordered" evidence="1">
    <location>
        <begin position="311"/>
        <end position="351"/>
    </location>
</feature>
<feature type="compositionally biased region" description="Low complexity" evidence="1">
    <location>
        <begin position="135"/>
        <end position="146"/>
    </location>
</feature>
<feature type="region of interest" description="Disordered" evidence="1">
    <location>
        <begin position="1"/>
        <end position="49"/>
    </location>
</feature>
<dbReference type="Proteomes" id="UP000305067">
    <property type="component" value="Unassembled WGS sequence"/>
</dbReference>
<feature type="region of interest" description="Disordered" evidence="1">
    <location>
        <begin position="109"/>
        <end position="152"/>
    </location>
</feature>
<feature type="region of interest" description="Disordered" evidence="1">
    <location>
        <begin position="197"/>
        <end position="228"/>
    </location>
</feature>
<accession>A0A5C3QUG0</accession>
<sequence>MTSEQVNHPQQPPAISDRPRTPAKYNSLARRRAPTSSNGVNRQNHTYERLEDLLREAGYKETRIFTPESKHKSKVPKLESACNPEAANTHPRRNSAVDTVVGFFTGFIPASTSGEGRGNSENQHRPVYESPPSFSGRSEPTSPSPTSKKRSLRSDLYAAKSELPHPTGRLPPPSREPSSHAHAYLRHMVSAPNIHNIHALRRTQCTRTASVGRRQMNPRSNTDPPLPQTWLQNVAKAVLFGGEGAHAGGPPPSDGAGPSAHGHSPLRSSRLNQSVLSNDAADPSTALGDSTNHVGYLRPPGVELMAGKVRVGRPSRSESQVSHTAVMCRSAPASRASSRARGGDTNQGKGYDHQLDVAAMMDRLVKDDLERQIRGRQWQSKTSKKKRTRDNVPSLARTHTTGDTWAAGPRRPLQRHTSMLSPNQRRGLGLSDDDDDEDQHLESDDSDDEGTELNLAQLLVPPKRQNSIRSLRKHLDSGVRHSYHAKQRQRAAETDVEEDTEDYLSWATAGRRTLTKSRRPVIPGWQSGS</sequence>
<reference evidence="2 3" key="1">
    <citation type="journal article" date="2019" name="Nat. Ecol. Evol.">
        <title>Megaphylogeny resolves global patterns of mushroom evolution.</title>
        <authorList>
            <person name="Varga T."/>
            <person name="Krizsan K."/>
            <person name="Foldi C."/>
            <person name="Dima B."/>
            <person name="Sanchez-Garcia M."/>
            <person name="Sanchez-Ramirez S."/>
            <person name="Szollosi G.J."/>
            <person name="Szarkandi J.G."/>
            <person name="Papp V."/>
            <person name="Albert L."/>
            <person name="Andreopoulos W."/>
            <person name="Angelini C."/>
            <person name="Antonin V."/>
            <person name="Barry K.W."/>
            <person name="Bougher N.L."/>
            <person name="Buchanan P."/>
            <person name="Buyck B."/>
            <person name="Bense V."/>
            <person name="Catcheside P."/>
            <person name="Chovatia M."/>
            <person name="Cooper J."/>
            <person name="Damon W."/>
            <person name="Desjardin D."/>
            <person name="Finy P."/>
            <person name="Geml J."/>
            <person name="Haridas S."/>
            <person name="Hughes K."/>
            <person name="Justo A."/>
            <person name="Karasinski D."/>
            <person name="Kautmanova I."/>
            <person name="Kiss B."/>
            <person name="Kocsube S."/>
            <person name="Kotiranta H."/>
            <person name="LaButti K.M."/>
            <person name="Lechner B.E."/>
            <person name="Liimatainen K."/>
            <person name="Lipzen A."/>
            <person name="Lukacs Z."/>
            <person name="Mihaltcheva S."/>
            <person name="Morgado L.N."/>
            <person name="Niskanen T."/>
            <person name="Noordeloos M.E."/>
            <person name="Ohm R.A."/>
            <person name="Ortiz-Santana B."/>
            <person name="Ovrebo C."/>
            <person name="Racz N."/>
            <person name="Riley R."/>
            <person name="Savchenko A."/>
            <person name="Shiryaev A."/>
            <person name="Soop K."/>
            <person name="Spirin V."/>
            <person name="Szebenyi C."/>
            <person name="Tomsovsky M."/>
            <person name="Tulloss R.E."/>
            <person name="Uehling J."/>
            <person name="Grigoriev I.V."/>
            <person name="Vagvolgyi C."/>
            <person name="Papp T."/>
            <person name="Martin F.M."/>
            <person name="Miettinen O."/>
            <person name="Hibbett D.S."/>
            <person name="Nagy L.G."/>
        </authorList>
    </citation>
    <scope>NUCLEOTIDE SEQUENCE [LARGE SCALE GENOMIC DNA]</scope>
    <source>
        <strain evidence="2 3">CBS 309.79</strain>
    </source>
</reference>
<name>A0A5C3QUG0_9AGAR</name>
<protein>
    <submittedName>
        <fullName evidence="2">Uncharacterized protein</fullName>
    </submittedName>
</protein>
<gene>
    <name evidence="2" type="ORF">BDV98DRAFT_600990</name>
</gene>
<feature type="compositionally biased region" description="Acidic residues" evidence="1">
    <location>
        <begin position="431"/>
        <end position="451"/>
    </location>
</feature>
<dbReference type="AlphaFoldDB" id="A0A5C3QUG0"/>
<feature type="compositionally biased region" description="Polar residues" evidence="1">
    <location>
        <begin position="34"/>
        <end position="44"/>
    </location>
</feature>
<feature type="region of interest" description="Disordered" evidence="1">
    <location>
        <begin position="242"/>
        <end position="268"/>
    </location>
</feature>